<dbReference type="PANTHER" id="PTHR30411">
    <property type="entry name" value="CYTOPLASMIC PROTEIN"/>
    <property type="match status" value="1"/>
</dbReference>
<dbReference type="Proteomes" id="UP000182149">
    <property type="component" value="Unassembled WGS sequence"/>
</dbReference>
<gene>
    <name evidence="6" type="ORF">RU93_GL000878</name>
</gene>
<comment type="similarity">
    <text evidence="1 4">Belongs to the prolyl-tRNA editing family. YbaK/EbsC subfamily.</text>
</comment>
<evidence type="ECO:0000313" key="7">
    <source>
        <dbReference type="Proteomes" id="UP000182149"/>
    </source>
</evidence>
<dbReference type="PANTHER" id="PTHR30411:SF0">
    <property type="entry name" value="CYS-TRNA(PRO)_CYS-TRNA(CYS) DEACYLASE YBAK"/>
    <property type="match status" value="1"/>
</dbReference>
<dbReference type="SUPFAM" id="SSF55826">
    <property type="entry name" value="YbaK/ProRS associated domain"/>
    <property type="match status" value="1"/>
</dbReference>
<reference evidence="6 7" key="1">
    <citation type="submission" date="2014-12" db="EMBL/GenBank/DDBJ databases">
        <title>Draft genome sequences of 29 type strains of Enterococci.</title>
        <authorList>
            <person name="Zhong Z."/>
            <person name="Sun Z."/>
            <person name="Liu W."/>
            <person name="Zhang W."/>
            <person name="Zhang H."/>
        </authorList>
    </citation>
    <scope>NUCLEOTIDE SEQUENCE [LARGE SCALE GENOMIC DNA]</scope>
    <source>
        <strain evidence="6 7">DSM 17690</strain>
    </source>
</reference>
<dbReference type="OrthoDB" id="9809296at2"/>
<dbReference type="PIRSF" id="PIRSF006181">
    <property type="entry name" value="EbsC_YbaK"/>
    <property type="match status" value="1"/>
</dbReference>
<dbReference type="InterPro" id="IPR004369">
    <property type="entry name" value="Prolyl-tRNA_editing_YbaK/EbsC"/>
</dbReference>
<evidence type="ECO:0000256" key="4">
    <source>
        <dbReference type="PIRNR" id="PIRNR006181"/>
    </source>
</evidence>
<dbReference type="InterPro" id="IPR036754">
    <property type="entry name" value="YbaK/aa-tRNA-synt-asso_dom_sf"/>
</dbReference>
<dbReference type="GO" id="GO:0016829">
    <property type="term" value="F:lyase activity"/>
    <property type="evidence" value="ECO:0007669"/>
    <property type="project" value="UniProtKB-KW"/>
</dbReference>
<dbReference type="RefSeq" id="WP_071875577.1">
    <property type="nucleotide sequence ID" value="NZ_JBHSHF010000007.1"/>
</dbReference>
<dbReference type="GO" id="GO:0002161">
    <property type="term" value="F:aminoacyl-tRNA deacylase activity"/>
    <property type="evidence" value="ECO:0007669"/>
    <property type="project" value="InterPro"/>
</dbReference>
<dbReference type="Gene3D" id="3.90.960.10">
    <property type="entry name" value="YbaK/aminoacyl-tRNA synthetase-associated domain"/>
    <property type="match status" value="1"/>
</dbReference>
<proteinExistence type="inferred from homology"/>
<dbReference type="Pfam" id="PF04073">
    <property type="entry name" value="tRNA_edit"/>
    <property type="match status" value="1"/>
</dbReference>
<dbReference type="AlphaFoldDB" id="A0A1L8QP37"/>
<accession>A0A1L8QP37</accession>
<keyword evidence="2 4" id="KW-0648">Protein biosynthesis</keyword>
<protein>
    <recommendedName>
        <fullName evidence="4">Cys-tRNA(Pro)/Cys-tRNA(Cys) deacylase</fullName>
        <ecNumber evidence="4">4.2.-.-</ecNumber>
    </recommendedName>
</protein>
<dbReference type="CDD" id="cd00002">
    <property type="entry name" value="YbaK_deacylase"/>
    <property type="match status" value="1"/>
</dbReference>
<dbReference type="STRING" id="328396.RU93_GL000878"/>
<sequence>MAKKKESKTNALRIVEQQKIPYTLYHYTWSEDAVSANHVADQLHEKKEAQIFKTLLFVGNVTGPIVAVIPSNQEADLKKLAKLSGNKKVELLHLTELEKTTGYIRGGCSPVGMKKQFPTYLDSSVEIWDEMIVSAGRRGIQMGLAPQALIRLTKAFVGTIV</sequence>
<comment type="caution">
    <text evidence="6">The sequence shown here is derived from an EMBL/GenBank/DDBJ whole genome shotgun (WGS) entry which is preliminary data.</text>
</comment>
<dbReference type="NCBIfam" id="TIGR00011">
    <property type="entry name" value="YbaK_EbsC"/>
    <property type="match status" value="1"/>
</dbReference>
<organism evidence="6 7">
    <name type="scientific">Enterococcus aquimarinus</name>
    <dbReference type="NCBI Taxonomy" id="328396"/>
    <lineage>
        <taxon>Bacteria</taxon>
        <taxon>Bacillati</taxon>
        <taxon>Bacillota</taxon>
        <taxon>Bacilli</taxon>
        <taxon>Lactobacillales</taxon>
        <taxon>Enterococcaceae</taxon>
        <taxon>Enterococcus</taxon>
    </lineage>
</organism>
<dbReference type="GO" id="GO:0006412">
    <property type="term" value="P:translation"/>
    <property type="evidence" value="ECO:0007669"/>
    <property type="project" value="UniProtKB-KW"/>
</dbReference>
<evidence type="ECO:0000259" key="5">
    <source>
        <dbReference type="Pfam" id="PF04073"/>
    </source>
</evidence>
<evidence type="ECO:0000256" key="1">
    <source>
        <dbReference type="ARBA" id="ARBA00009798"/>
    </source>
</evidence>
<feature type="domain" description="YbaK/aminoacyl-tRNA synthetase-associated" evidence="5">
    <location>
        <begin position="32"/>
        <end position="152"/>
    </location>
</feature>
<keyword evidence="7" id="KW-1185">Reference proteome</keyword>
<name>A0A1L8QP37_9ENTE</name>
<dbReference type="EC" id="4.2.-.-" evidence="4"/>
<evidence type="ECO:0000256" key="3">
    <source>
        <dbReference type="ARBA" id="ARBA00023239"/>
    </source>
</evidence>
<evidence type="ECO:0000313" key="6">
    <source>
        <dbReference type="EMBL" id="OJG09271.1"/>
    </source>
</evidence>
<evidence type="ECO:0000256" key="2">
    <source>
        <dbReference type="ARBA" id="ARBA00022917"/>
    </source>
</evidence>
<dbReference type="InterPro" id="IPR007214">
    <property type="entry name" value="YbaK/aa-tRNA-synth-assoc-dom"/>
</dbReference>
<dbReference type="EMBL" id="JXKD01000018">
    <property type="protein sequence ID" value="OJG09271.1"/>
    <property type="molecule type" value="Genomic_DNA"/>
</dbReference>
<keyword evidence="3 4" id="KW-0456">Lyase</keyword>